<name>A0A1V6Y9Q4_PENNA</name>
<accession>A0A1V6Y9Q4</accession>
<evidence type="ECO:0000313" key="1">
    <source>
        <dbReference type="EMBL" id="OQE84129.1"/>
    </source>
</evidence>
<sequence>MTPTPSPSTRIQDIIANILNTLEVIDRANLTKSEILRLGVPFEAFDPNDEDSLDPETPWLFKPIPKEDIKPWKISASKAESVLRFITAQFNFRRKSKTRLRDTFGWNDIDFEEFAGGNEGFLLSTSGQYRGVDTPGWRTCLIEEWWDGEVLVGPSVRFIICTEGNGKECSLLLSELGSIAQVVAFRRTQPEFKTCRLFPASTWADHPSLLRPARR</sequence>
<dbReference type="OMA" id="IMFRRIQ"/>
<evidence type="ECO:0000313" key="2">
    <source>
        <dbReference type="Proteomes" id="UP000191691"/>
    </source>
</evidence>
<gene>
    <name evidence="1" type="ORF">PENNAL_c0029G06013</name>
</gene>
<comment type="caution">
    <text evidence="1">The sequence shown here is derived from an EMBL/GenBank/DDBJ whole genome shotgun (WGS) entry which is preliminary data.</text>
</comment>
<keyword evidence="2" id="KW-1185">Reference proteome</keyword>
<reference evidence="2" key="1">
    <citation type="journal article" date="2017" name="Nat. Microbiol.">
        <title>Global analysis of biosynthetic gene clusters reveals vast potential of secondary metabolite production in Penicillium species.</title>
        <authorList>
            <person name="Nielsen J.C."/>
            <person name="Grijseels S."/>
            <person name="Prigent S."/>
            <person name="Ji B."/>
            <person name="Dainat J."/>
            <person name="Nielsen K.F."/>
            <person name="Frisvad J.C."/>
            <person name="Workman M."/>
            <person name="Nielsen J."/>
        </authorList>
    </citation>
    <scope>NUCLEOTIDE SEQUENCE [LARGE SCALE GENOMIC DNA]</scope>
    <source>
        <strain evidence="2">IBT 13039</strain>
    </source>
</reference>
<dbReference type="AlphaFoldDB" id="A0A1V6Y9Q4"/>
<dbReference type="EMBL" id="MOOB01000029">
    <property type="protein sequence ID" value="OQE84129.1"/>
    <property type="molecule type" value="Genomic_DNA"/>
</dbReference>
<proteinExistence type="predicted"/>
<dbReference type="Proteomes" id="UP000191691">
    <property type="component" value="Unassembled WGS sequence"/>
</dbReference>
<protein>
    <submittedName>
        <fullName evidence="1">Uncharacterized protein</fullName>
    </submittedName>
</protein>
<dbReference type="STRING" id="60175.A0A1V6Y9Q4"/>
<organism evidence="1 2">
    <name type="scientific">Penicillium nalgiovense</name>
    <dbReference type="NCBI Taxonomy" id="60175"/>
    <lineage>
        <taxon>Eukaryota</taxon>
        <taxon>Fungi</taxon>
        <taxon>Dikarya</taxon>
        <taxon>Ascomycota</taxon>
        <taxon>Pezizomycotina</taxon>
        <taxon>Eurotiomycetes</taxon>
        <taxon>Eurotiomycetidae</taxon>
        <taxon>Eurotiales</taxon>
        <taxon>Aspergillaceae</taxon>
        <taxon>Penicillium</taxon>
    </lineage>
</organism>